<dbReference type="EMBL" id="QFMX01000005">
    <property type="protein sequence ID" value="PZO74816.1"/>
    <property type="molecule type" value="Genomic_DNA"/>
</dbReference>
<evidence type="ECO:0000313" key="2">
    <source>
        <dbReference type="Proteomes" id="UP000249555"/>
    </source>
</evidence>
<dbReference type="GO" id="GO:0030246">
    <property type="term" value="F:carbohydrate binding"/>
    <property type="evidence" value="ECO:0007669"/>
    <property type="project" value="InterPro"/>
</dbReference>
<dbReference type="AlphaFoldDB" id="A0A2W4YZ99"/>
<evidence type="ECO:0000313" key="1">
    <source>
        <dbReference type="EMBL" id="PZO74816.1"/>
    </source>
</evidence>
<dbReference type="Pfam" id="PF01263">
    <property type="entry name" value="Aldose_epim"/>
    <property type="match status" value="1"/>
</dbReference>
<protein>
    <submittedName>
        <fullName evidence="1">Epimerase</fullName>
    </submittedName>
</protein>
<dbReference type="CDD" id="cd09021">
    <property type="entry name" value="Aldose_epim_Ec_YphB"/>
    <property type="match status" value="1"/>
</dbReference>
<accession>A0A2W4YZ99</accession>
<sequence length="280" mass="30141">MLHLEAGDWKVALQPELGGTIAALTYQGRDVLRPTPAGATNPLETACFPLVPYANRIADGRFVFAGEAYALPRNMEGQDHPLHGVGWLRGWDVEASEAGSAVLVNRHEADANWPWSYRAEQHVTLDETGLRVSLSVRNDSDRAMPAGLGFHPYFPAGEDTRLIFDAGSVWLADDAMLPTERTGATHFADWSRGDGVVRSSLIDNAYEGWDKAATIATPDDTITLTGEGTPYLHVFTPPGLGFFCAEPVSDMPNALNLADPTILAPGETRTIAMGLTVVVG</sequence>
<dbReference type="InterPro" id="IPR008183">
    <property type="entry name" value="Aldose_1/G6P_1-epimerase"/>
</dbReference>
<dbReference type="InterPro" id="IPR011013">
    <property type="entry name" value="Gal_mutarotase_sf_dom"/>
</dbReference>
<dbReference type="SUPFAM" id="SSF74650">
    <property type="entry name" value="Galactose mutarotase-like"/>
    <property type="match status" value="1"/>
</dbReference>
<dbReference type="Gene3D" id="2.70.98.10">
    <property type="match status" value="1"/>
</dbReference>
<dbReference type="GO" id="GO:0016853">
    <property type="term" value="F:isomerase activity"/>
    <property type="evidence" value="ECO:0007669"/>
    <property type="project" value="InterPro"/>
</dbReference>
<comment type="caution">
    <text evidence="1">The sequence shown here is derived from an EMBL/GenBank/DDBJ whole genome shotgun (WGS) entry which is preliminary data.</text>
</comment>
<gene>
    <name evidence="1" type="ORF">DI640_06020</name>
</gene>
<organism evidence="1 2">
    <name type="scientific">Sphingomonas taxi</name>
    <dbReference type="NCBI Taxonomy" id="1549858"/>
    <lineage>
        <taxon>Bacteria</taxon>
        <taxon>Pseudomonadati</taxon>
        <taxon>Pseudomonadota</taxon>
        <taxon>Alphaproteobacteria</taxon>
        <taxon>Sphingomonadales</taxon>
        <taxon>Sphingomonadaceae</taxon>
        <taxon>Sphingomonas</taxon>
    </lineage>
</organism>
<dbReference type="InterPro" id="IPR014718">
    <property type="entry name" value="GH-type_carb-bd"/>
</dbReference>
<reference evidence="1 2" key="1">
    <citation type="submission" date="2017-08" db="EMBL/GenBank/DDBJ databases">
        <title>Infants hospitalized years apart are colonized by the same room-sourced microbial strains.</title>
        <authorList>
            <person name="Brooks B."/>
            <person name="Olm M.R."/>
            <person name="Firek B.A."/>
            <person name="Baker R."/>
            <person name="Thomas B.C."/>
            <person name="Morowitz M.J."/>
            <person name="Banfield J.F."/>
        </authorList>
    </citation>
    <scope>NUCLEOTIDE SEQUENCE [LARGE SCALE GENOMIC DNA]</scope>
    <source>
        <strain evidence="1">S2_018_000_R3_119</strain>
    </source>
</reference>
<dbReference type="GO" id="GO:0005975">
    <property type="term" value="P:carbohydrate metabolic process"/>
    <property type="evidence" value="ECO:0007669"/>
    <property type="project" value="InterPro"/>
</dbReference>
<name>A0A2W4YZ99_9SPHN</name>
<dbReference type="Proteomes" id="UP000249555">
    <property type="component" value="Unassembled WGS sequence"/>
</dbReference>
<proteinExistence type="predicted"/>